<comment type="caution">
    <text evidence="1">The sequence shown here is derived from an EMBL/GenBank/DDBJ whole genome shotgun (WGS) entry which is preliminary data.</text>
</comment>
<protein>
    <submittedName>
        <fullName evidence="1">Uncharacterized protein</fullName>
    </submittedName>
</protein>
<dbReference type="Proteomes" id="UP000499080">
    <property type="component" value="Unassembled WGS sequence"/>
</dbReference>
<accession>A0A4Y2M745</accession>
<proteinExistence type="predicted"/>
<sequence>MDPWPWRKSLRLWRRNMVSQRCWNLLDISISRGDTLECTRRFRDVKACRGRLYKESAWMTEYVLIDWYRLGARTSLEFYPQWELGSW</sequence>
<keyword evidence="2" id="KW-1185">Reference proteome</keyword>
<dbReference type="EMBL" id="BGPR01006842">
    <property type="protein sequence ID" value="GBN22260.1"/>
    <property type="molecule type" value="Genomic_DNA"/>
</dbReference>
<evidence type="ECO:0000313" key="2">
    <source>
        <dbReference type="Proteomes" id="UP000499080"/>
    </source>
</evidence>
<reference evidence="1 2" key="1">
    <citation type="journal article" date="2019" name="Sci. Rep.">
        <title>Orb-weaving spider Araneus ventricosus genome elucidates the spidroin gene catalogue.</title>
        <authorList>
            <person name="Kono N."/>
            <person name="Nakamura H."/>
            <person name="Ohtoshi R."/>
            <person name="Moran D.A.P."/>
            <person name="Shinohara A."/>
            <person name="Yoshida Y."/>
            <person name="Fujiwara M."/>
            <person name="Mori M."/>
            <person name="Tomita M."/>
            <person name="Arakawa K."/>
        </authorList>
    </citation>
    <scope>NUCLEOTIDE SEQUENCE [LARGE SCALE GENOMIC DNA]</scope>
</reference>
<evidence type="ECO:0000313" key="1">
    <source>
        <dbReference type="EMBL" id="GBN22260.1"/>
    </source>
</evidence>
<gene>
    <name evidence="1" type="ORF">AVEN_252982_1</name>
</gene>
<dbReference type="AlphaFoldDB" id="A0A4Y2M745"/>
<organism evidence="1 2">
    <name type="scientific">Araneus ventricosus</name>
    <name type="common">Orbweaver spider</name>
    <name type="synonym">Epeira ventricosa</name>
    <dbReference type="NCBI Taxonomy" id="182803"/>
    <lineage>
        <taxon>Eukaryota</taxon>
        <taxon>Metazoa</taxon>
        <taxon>Ecdysozoa</taxon>
        <taxon>Arthropoda</taxon>
        <taxon>Chelicerata</taxon>
        <taxon>Arachnida</taxon>
        <taxon>Araneae</taxon>
        <taxon>Araneomorphae</taxon>
        <taxon>Entelegynae</taxon>
        <taxon>Araneoidea</taxon>
        <taxon>Araneidae</taxon>
        <taxon>Araneus</taxon>
    </lineage>
</organism>
<name>A0A4Y2M745_ARAVE</name>